<dbReference type="Pfam" id="PF13374">
    <property type="entry name" value="TPR_10"/>
    <property type="match status" value="1"/>
</dbReference>
<dbReference type="EMBL" id="QEFC01003192">
    <property type="protein sequence ID" value="KAE9449150.1"/>
    <property type="molecule type" value="Genomic_DNA"/>
</dbReference>
<organism evidence="2 3">
    <name type="scientific">Rhododendron williamsianum</name>
    <dbReference type="NCBI Taxonomy" id="262921"/>
    <lineage>
        <taxon>Eukaryota</taxon>
        <taxon>Viridiplantae</taxon>
        <taxon>Streptophyta</taxon>
        <taxon>Embryophyta</taxon>
        <taxon>Tracheophyta</taxon>
        <taxon>Spermatophyta</taxon>
        <taxon>Magnoliopsida</taxon>
        <taxon>eudicotyledons</taxon>
        <taxon>Gunneridae</taxon>
        <taxon>Pentapetalae</taxon>
        <taxon>asterids</taxon>
        <taxon>Ericales</taxon>
        <taxon>Ericaceae</taxon>
        <taxon>Ericoideae</taxon>
        <taxon>Rhodoreae</taxon>
        <taxon>Rhododendron</taxon>
    </lineage>
</organism>
<accession>A0A6A4KUA2</accession>
<dbReference type="Proteomes" id="UP000428333">
    <property type="component" value="Linkage Group LG11"/>
</dbReference>
<dbReference type="PANTHER" id="PTHR46284:SF1">
    <property type="entry name" value="PROTEIN KINESIN LIGHT CHAIN-RELATED 2"/>
    <property type="match status" value="1"/>
</dbReference>
<proteinExistence type="predicted"/>
<dbReference type="PANTHER" id="PTHR46284">
    <property type="entry name" value="PROTEIN KINESIN LIGHT CHAIN-RELATED 3"/>
    <property type="match status" value="1"/>
</dbReference>
<dbReference type="SUPFAM" id="SSF81901">
    <property type="entry name" value="HCP-like"/>
    <property type="match status" value="1"/>
</dbReference>
<reference evidence="2 3" key="1">
    <citation type="journal article" date="2019" name="Genome Biol. Evol.">
        <title>The Rhododendron genome and chromosomal organization provide insight into shared whole-genome duplications across the heath family (Ericaceae).</title>
        <authorList>
            <person name="Soza V.L."/>
            <person name="Lindsley D."/>
            <person name="Waalkes A."/>
            <person name="Ramage E."/>
            <person name="Patwardhan R.P."/>
            <person name="Burton J.N."/>
            <person name="Adey A."/>
            <person name="Kumar A."/>
            <person name="Qiu R."/>
            <person name="Shendure J."/>
            <person name="Hall B."/>
        </authorList>
    </citation>
    <scope>NUCLEOTIDE SEQUENCE [LARGE SCALE GENOMIC DNA]</scope>
    <source>
        <strain evidence="2">RSF 1966-606</strain>
    </source>
</reference>
<gene>
    <name evidence="2" type="ORF">C3L33_18961</name>
</gene>
<evidence type="ECO:0008006" key="4">
    <source>
        <dbReference type="Google" id="ProtNLM"/>
    </source>
</evidence>
<dbReference type="Pfam" id="PF13424">
    <property type="entry name" value="TPR_12"/>
    <property type="match status" value="2"/>
</dbReference>
<comment type="caution">
    <text evidence="2">The sequence shown here is derived from an EMBL/GenBank/DDBJ whole genome shotgun (WGS) entry which is preliminary data.</text>
</comment>
<feature type="region of interest" description="Disordered" evidence="1">
    <location>
        <begin position="1"/>
        <end position="46"/>
    </location>
</feature>
<dbReference type="AlphaFoldDB" id="A0A6A4KUA2"/>
<feature type="compositionally biased region" description="Low complexity" evidence="1">
    <location>
        <begin position="31"/>
        <end position="45"/>
    </location>
</feature>
<dbReference type="SMART" id="SM00028">
    <property type="entry name" value="TPR"/>
    <property type="match status" value="6"/>
</dbReference>
<sequence>MPDLAMDGLYGDNPLQEPSEPGIPSKEIFTERSPTSPSSTCSPESDSIDLAMVGGFDTSIDHLYHNIYEMLSSDQSPSRRAFSLTVRSQESILNCDFTLENKNAQPKRFSILALGSEANAKLSPKGKSFREDLLLVRGMGRFPESQMRFCENPQKSLKLALKALKSFDSCANEKPNLELVMCLHVIATLYCSLGKYNEAIPVLERSIEIPVIDEGPNHALAKFSGCMQLGDTPCSSFQFDEAEKLCQLALEIHKENGSPASPHEAADRRLMGLILESKGDYEAALEHYILASMAMSANGQETEVASIDCSIGDAYLESKSYCENALRLYGKSVPGSPSEEIASGLIDVSAIFESMNEPEEALKLLHKALDVYGNAPGRQNTVAGIEAQMGVLYYMMGSYSDSYDSFKNAISKFREVGEKKSALVGVALNQMGLACVQLCAIKEAADLFEEARSILESEYGPSSDAIGILEFVVGMREEKLGTANPDVDDEKRRLAELLKEAGKVRGRRGRSLGNLLDTNLRVFAKDGTRVS</sequence>
<feature type="non-terminal residue" evidence="2">
    <location>
        <position position="1"/>
    </location>
</feature>
<dbReference type="InterPro" id="IPR011990">
    <property type="entry name" value="TPR-like_helical_dom_sf"/>
</dbReference>
<evidence type="ECO:0000313" key="3">
    <source>
        <dbReference type="Proteomes" id="UP000428333"/>
    </source>
</evidence>
<protein>
    <recommendedName>
        <fullName evidence="4">MalT-like TPR region domain-containing protein</fullName>
    </recommendedName>
</protein>
<dbReference type="InterPro" id="IPR019734">
    <property type="entry name" value="TPR_rpt"/>
</dbReference>
<dbReference type="Gene3D" id="1.25.40.10">
    <property type="entry name" value="Tetratricopeptide repeat domain"/>
    <property type="match status" value="2"/>
</dbReference>
<dbReference type="OrthoDB" id="5986190at2759"/>
<evidence type="ECO:0000313" key="2">
    <source>
        <dbReference type="EMBL" id="KAE9449150.1"/>
    </source>
</evidence>
<evidence type="ECO:0000256" key="1">
    <source>
        <dbReference type="SAM" id="MobiDB-lite"/>
    </source>
</evidence>
<name>A0A6A4KUA2_9ERIC</name>
<keyword evidence="3" id="KW-1185">Reference proteome</keyword>